<reference evidence="6 7" key="1">
    <citation type="submission" date="2020-08" db="EMBL/GenBank/DDBJ databases">
        <title>Genomic Encyclopedia of Type Strains, Phase IV (KMG-IV): sequencing the most valuable type-strain genomes for metagenomic binning, comparative biology and taxonomic classification.</title>
        <authorList>
            <person name="Goeker M."/>
        </authorList>
    </citation>
    <scope>NUCLEOTIDE SEQUENCE [LARGE SCALE GENOMIC DNA]</scope>
    <source>
        <strain evidence="6 7">DSM 24105</strain>
    </source>
</reference>
<dbReference type="InterPro" id="IPR035919">
    <property type="entry name" value="EAL_sf"/>
</dbReference>
<dbReference type="SUPFAM" id="SSF141868">
    <property type="entry name" value="EAL domain-like"/>
    <property type="match status" value="1"/>
</dbReference>
<feature type="transmembrane region" description="Helical" evidence="1">
    <location>
        <begin position="150"/>
        <end position="169"/>
    </location>
</feature>
<evidence type="ECO:0000313" key="6">
    <source>
        <dbReference type="EMBL" id="MBB3903380.1"/>
    </source>
</evidence>
<feature type="region of interest" description="Disordered" evidence="2">
    <location>
        <begin position="693"/>
        <end position="735"/>
    </location>
</feature>
<dbReference type="InterPro" id="IPR005330">
    <property type="entry name" value="MHYT_dom"/>
</dbReference>
<dbReference type="SUPFAM" id="SSF55785">
    <property type="entry name" value="PYP-like sensor domain (PAS domain)"/>
    <property type="match status" value="1"/>
</dbReference>
<dbReference type="PANTHER" id="PTHR44757:SF2">
    <property type="entry name" value="BIOFILM ARCHITECTURE MAINTENANCE PROTEIN MBAA"/>
    <property type="match status" value="1"/>
</dbReference>
<dbReference type="NCBIfam" id="TIGR00229">
    <property type="entry name" value="sensory_box"/>
    <property type="match status" value="1"/>
</dbReference>
<feature type="compositionally biased region" description="Basic and acidic residues" evidence="2">
    <location>
        <begin position="594"/>
        <end position="603"/>
    </location>
</feature>
<gene>
    <name evidence="6" type="ORF">GGR33_002889</name>
</gene>
<evidence type="ECO:0000256" key="2">
    <source>
        <dbReference type="SAM" id="MobiDB-lite"/>
    </source>
</evidence>
<dbReference type="SMART" id="SM00267">
    <property type="entry name" value="GGDEF"/>
    <property type="match status" value="1"/>
</dbReference>
<dbReference type="InterPro" id="IPR029787">
    <property type="entry name" value="Nucleotide_cyclase"/>
</dbReference>
<feature type="compositionally biased region" description="Basic and acidic residues" evidence="2">
    <location>
        <begin position="618"/>
        <end position="641"/>
    </location>
</feature>
<accession>A0A7W6F7H1</accession>
<organism evidence="6 7">
    <name type="scientific">Methylobacterium brachythecii</name>
    <dbReference type="NCBI Taxonomy" id="1176177"/>
    <lineage>
        <taxon>Bacteria</taxon>
        <taxon>Pseudomonadati</taxon>
        <taxon>Pseudomonadota</taxon>
        <taxon>Alphaproteobacteria</taxon>
        <taxon>Hyphomicrobiales</taxon>
        <taxon>Methylobacteriaceae</taxon>
        <taxon>Methylobacterium</taxon>
    </lineage>
</organism>
<dbReference type="AlphaFoldDB" id="A0A7W6F7H1"/>
<dbReference type="Gene3D" id="3.30.450.20">
    <property type="entry name" value="PAS domain"/>
    <property type="match status" value="1"/>
</dbReference>
<feature type="region of interest" description="Disordered" evidence="2">
    <location>
        <begin position="591"/>
        <end position="660"/>
    </location>
</feature>
<dbReference type="FunFam" id="3.30.70.270:FF:000001">
    <property type="entry name" value="Diguanylate cyclase domain protein"/>
    <property type="match status" value="1"/>
</dbReference>
<dbReference type="GO" id="GO:0016020">
    <property type="term" value="C:membrane"/>
    <property type="evidence" value="ECO:0007669"/>
    <property type="project" value="UniProtKB-UniRule"/>
</dbReference>
<dbReference type="InterPro" id="IPR035965">
    <property type="entry name" value="PAS-like_dom_sf"/>
</dbReference>
<dbReference type="InterPro" id="IPR000014">
    <property type="entry name" value="PAS"/>
</dbReference>
<sequence length="735" mass="78472">MAAFTSIQLLLHARRSETALRAAWLPVAAIAGGSGIWATHFIAMLAFSTGLPSGYALGLTAVSLICAIVLVGIGFAMAAFGGRIAASIGGAVVGGGIAAMHYTGMAAWEVPGHVIWDTRLVVASIAIGGIFGAGALWVAREARTFPRQLLAALLLILAICGHHFTAMGAVTISPDPTIVISASALPTSWLAIAVALAGFAILLLASAALGLDLRDRRRAALEGERLRSLANAAVEGLVVCAGDTIVSGNEAFARLVGVGVDGLPGALLSQFLPSGTTQLALNAPADHPVETSLRRADGDEIPVELIVRTVQYASRAHHAVAVRDLSARRRAERQIQFLAHHDALTGLANRASFGKRLEQEIRTATAEDRKLAALCLDLDRFKEVNDLFGHSAGDAMLVEVARLVTGVLDDTHMMARLGGDEFAVLAPCDSASAAGRLAEQILDAMRARNADATGPLIASSIGIAIFPDDSPDPHLLMSHADTALYRAKGEGRGTYRFYEAKMGAEVRDRRVLEHDLRHAAARGEFELVYQPQSQVETGEVVGFEALLRWHHPQRGHVSPSVFIPIAEECGLILQIGEWVLRETCREAASWPRPLGDRGERLGRTDPQPAFRPAGPRSPVRDGYRPQPAGDRDHRDGADPRSRACPADPASAQGTRHPHRHGRFRHRILIAVEPALVPLRQDQDRRLLRALRAQQRANGGDRPVGAGSGPGARHARPRGRRRDRGGVALPATRILQ</sequence>
<dbReference type="GO" id="GO:0003824">
    <property type="term" value="F:catalytic activity"/>
    <property type="evidence" value="ECO:0007669"/>
    <property type="project" value="UniProtKB-ARBA"/>
</dbReference>
<evidence type="ECO:0000313" key="7">
    <source>
        <dbReference type="Proteomes" id="UP000517759"/>
    </source>
</evidence>
<keyword evidence="1" id="KW-1133">Transmembrane helix</keyword>
<dbReference type="EMBL" id="JACIDN010000005">
    <property type="protein sequence ID" value="MBB3903380.1"/>
    <property type="molecule type" value="Genomic_DNA"/>
</dbReference>
<feature type="transmembrane region" description="Helical" evidence="1">
    <location>
        <begin position="120"/>
        <end position="138"/>
    </location>
</feature>
<dbReference type="PROSITE" id="PS50924">
    <property type="entry name" value="MHYT"/>
    <property type="match status" value="1"/>
</dbReference>
<dbReference type="Proteomes" id="UP000517759">
    <property type="component" value="Unassembled WGS sequence"/>
</dbReference>
<feature type="transmembrane region" description="Helical" evidence="1">
    <location>
        <begin position="53"/>
        <end position="77"/>
    </location>
</feature>
<feature type="compositionally biased region" description="Basic residues" evidence="2">
    <location>
        <begin position="712"/>
        <end position="722"/>
    </location>
</feature>
<proteinExistence type="predicted"/>
<protein>
    <submittedName>
        <fullName evidence="6">Diguanylate cyclase (GGDEF)-like protein/PAS domain S-box-containing protein</fullName>
    </submittedName>
</protein>
<name>A0A7W6F7H1_9HYPH</name>
<dbReference type="Gene3D" id="3.30.70.270">
    <property type="match status" value="1"/>
</dbReference>
<comment type="caution">
    <text evidence="6">The sequence shown here is derived from an EMBL/GenBank/DDBJ whole genome shotgun (WGS) entry which is preliminary data.</text>
</comment>
<dbReference type="SMART" id="SM00052">
    <property type="entry name" value="EAL"/>
    <property type="match status" value="1"/>
</dbReference>
<evidence type="ECO:0000259" key="5">
    <source>
        <dbReference type="PROSITE" id="PS50924"/>
    </source>
</evidence>
<dbReference type="NCBIfam" id="TIGR00254">
    <property type="entry name" value="GGDEF"/>
    <property type="match status" value="1"/>
</dbReference>
<dbReference type="PROSITE" id="PS50883">
    <property type="entry name" value="EAL"/>
    <property type="match status" value="1"/>
</dbReference>
<dbReference type="Pfam" id="PF00563">
    <property type="entry name" value="EAL"/>
    <property type="match status" value="1"/>
</dbReference>
<dbReference type="SUPFAM" id="SSF55073">
    <property type="entry name" value="Nucleotide cyclase"/>
    <property type="match status" value="1"/>
</dbReference>
<dbReference type="CDD" id="cd01948">
    <property type="entry name" value="EAL"/>
    <property type="match status" value="1"/>
</dbReference>
<keyword evidence="1" id="KW-0812">Transmembrane</keyword>
<dbReference type="Pfam" id="PF00990">
    <property type="entry name" value="GGDEF"/>
    <property type="match status" value="1"/>
</dbReference>
<feature type="domain" description="EAL" evidence="3">
    <location>
        <begin position="509"/>
        <end position="735"/>
    </location>
</feature>
<dbReference type="Gene3D" id="3.20.20.450">
    <property type="entry name" value="EAL domain"/>
    <property type="match status" value="1"/>
</dbReference>
<dbReference type="InterPro" id="IPR001633">
    <property type="entry name" value="EAL_dom"/>
</dbReference>
<dbReference type="PROSITE" id="PS50887">
    <property type="entry name" value="GGDEF"/>
    <property type="match status" value="1"/>
</dbReference>
<evidence type="ECO:0000256" key="1">
    <source>
        <dbReference type="PROSITE-ProRule" id="PRU00244"/>
    </source>
</evidence>
<feature type="domain" description="GGDEF" evidence="4">
    <location>
        <begin position="369"/>
        <end position="500"/>
    </location>
</feature>
<feature type="transmembrane region" description="Helical" evidence="1">
    <location>
        <begin position="23"/>
        <end position="47"/>
    </location>
</feature>
<feature type="transmembrane region" description="Helical" evidence="1">
    <location>
        <begin position="189"/>
        <end position="211"/>
    </location>
</feature>
<dbReference type="Pfam" id="PF03707">
    <property type="entry name" value="MHYT"/>
    <property type="match status" value="2"/>
</dbReference>
<dbReference type="InterPro" id="IPR000160">
    <property type="entry name" value="GGDEF_dom"/>
</dbReference>
<dbReference type="Pfam" id="PF13188">
    <property type="entry name" value="PAS_8"/>
    <property type="match status" value="1"/>
</dbReference>
<feature type="transmembrane region" description="Helical" evidence="1">
    <location>
        <begin position="84"/>
        <end position="108"/>
    </location>
</feature>
<dbReference type="PANTHER" id="PTHR44757">
    <property type="entry name" value="DIGUANYLATE CYCLASE DGCP"/>
    <property type="match status" value="1"/>
</dbReference>
<evidence type="ECO:0000259" key="3">
    <source>
        <dbReference type="PROSITE" id="PS50883"/>
    </source>
</evidence>
<keyword evidence="1" id="KW-0472">Membrane</keyword>
<dbReference type="InterPro" id="IPR052155">
    <property type="entry name" value="Biofilm_reg_signaling"/>
</dbReference>
<feature type="domain" description="MHYT" evidence="5">
    <location>
        <begin position="1"/>
        <end position="173"/>
    </location>
</feature>
<dbReference type="CDD" id="cd01949">
    <property type="entry name" value="GGDEF"/>
    <property type="match status" value="1"/>
</dbReference>
<evidence type="ECO:0000259" key="4">
    <source>
        <dbReference type="PROSITE" id="PS50887"/>
    </source>
</evidence>
<dbReference type="InterPro" id="IPR043128">
    <property type="entry name" value="Rev_trsase/Diguanyl_cyclase"/>
</dbReference>